<evidence type="ECO:0000256" key="2">
    <source>
        <dbReference type="SAM" id="MobiDB-lite"/>
    </source>
</evidence>
<gene>
    <name evidence="3" type="ORF">BOVATA_043720</name>
</gene>
<evidence type="ECO:0000313" key="4">
    <source>
        <dbReference type="Proteomes" id="UP000236319"/>
    </source>
</evidence>
<dbReference type="VEuPathDB" id="PiroplasmaDB:BOVATA_043720"/>
<evidence type="ECO:0000256" key="1">
    <source>
        <dbReference type="SAM" id="Coils"/>
    </source>
</evidence>
<reference evidence="3 4" key="1">
    <citation type="journal article" date="2017" name="BMC Genomics">
        <title>Whole-genome assembly of Babesia ovata and comparative genomics between closely related pathogens.</title>
        <authorList>
            <person name="Yamagishi J."/>
            <person name="Asada M."/>
            <person name="Hakimi H."/>
            <person name="Tanaka T.Q."/>
            <person name="Sugimoto C."/>
            <person name="Kawazu S."/>
        </authorList>
    </citation>
    <scope>NUCLEOTIDE SEQUENCE [LARGE SCALE GENOMIC DNA]</scope>
    <source>
        <strain evidence="3 4">Miyake</strain>
    </source>
</reference>
<evidence type="ECO:0000313" key="3">
    <source>
        <dbReference type="EMBL" id="GBE62879.1"/>
    </source>
</evidence>
<feature type="coiled-coil region" evidence="1">
    <location>
        <begin position="235"/>
        <end position="292"/>
    </location>
</feature>
<protein>
    <submittedName>
        <fullName evidence="3">Extracellular matrix-binding ebh, putative</fullName>
    </submittedName>
</protein>
<dbReference type="GeneID" id="39876649"/>
<comment type="caution">
    <text evidence="3">The sequence shown here is derived from an EMBL/GenBank/DDBJ whole genome shotgun (WGS) entry which is preliminary data.</text>
</comment>
<feature type="region of interest" description="Disordered" evidence="2">
    <location>
        <begin position="717"/>
        <end position="744"/>
    </location>
</feature>
<feature type="compositionally biased region" description="Low complexity" evidence="2">
    <location>
        <begin position="717"/>
        <end position="742"/>
    </location>
</feature>
<name>A0A2H6KIS0_9APIC</name>
<proteinExistence type="predicted"/>
<organism evidence="3 4">
    <name type="scientific">Babesia ovata</name>
    <dbReference type="NCBI Taxonomy" id="189622"/>
    <lineage>
        <taxon>Eukaryota</taxon>
        <taxon>Sar</taxon>
        <taxon>Alveolata</taxon>
        <taxon>Apicomplexa</taxon>
        <taxon>Aconoidasida</taxon>
        <taxon>Piroplasmida</taxon>
        <taxon>Babesiidae</taxon>
        <taxon>Babesia</taxon>
    </lineage>
</organism>
<dbReference type="Proteomes" id="UP000236319">
    <property type="component" value="Unassembled WGS sequence"/>
</dbReference>
<keyword evidence="1" id="KW-0175">Coiled coil</keyword>
<dbReference type="RefSeq" id="XP_028869122.1">
    <property type="nucleotide sequence ID" value="XM_029013289.1"/>
</dbReference>
<dbReference type="EMBL" id="BDSA01000007">
    <property type="protein sequence ID" value="GBE62879.1"/>
    <property type="molecule type" value="Genomic_DNA"/>
</dbReference>
<sequence>MGLKKIQMRLKEQNAILPGQTKIIENALDIVVKEINWQLRLIGFRLNDDRVNDDVLDNLRRLDRKLGKNKYKDGDNLNDIYYTLYWLQDWPFKQYPNTINQAKQEIVDELNTLRGVLQGNASDEDVITTLNDLQNNGLNNVSNWKSHNGSPVAGLAKINGELKAQQNTLGQQPEQIGGGVQSITTELDKLRNQLNDNVTEKLKKLKDHGLTDGGNNWTLNGDADKGLTNITADIVAIKTENVKDVKEKLKELCTEIRTLAREAKRDLEHVKKDRLEYELTGIKDQLHNLQIRLVSGPIKACKEFINKDADRFGRECIASLTAFVDGQVATAIEDLTAFARQQCAANIKEALEAFARKVEEELSPLPPLINGDLQIGYKGFVYDFQQRFESHISPLKGTLQLDALSTAFKRFHLALSGYLSTEIKRVHSEESKKKNPSLPPAEDHYAERLYRVTHALEDLLEHIGRGKRFDRRLPEMLDKLAEAVGALRPEKFAKVTTPILDGVAEAADKFEKELRTVYISTYDGAFGDCVLYHAAKKTHTPEASKCAFVLLTITDTLFRDLNELRMKCADEWSHMLINPFTPLGAFLQQRGYRVTSAGVPDGELRNDSDCSGQKIRELTDNIMEPLDELHDMLKCYLRLCHLRVPSQPRYPGTVRDILAWFAGLPYSVLYERVQGIATSCSGARVMQWSSIAWDPSQAHSALSRTAAAPCSPPFAVTAEASTTPTTPTPATSGTTHAASTTPQTSPICYIC</sequence>
<keyword evidence="4" id="KW-1185">Reference proteome</keyword>
<accession>A0A2H6KIS0</accession>
<dbReference type="AlphaFoldDB" id="A0A2H6KIS0"/>